<dbReference type="AlphaFoldDB" id="A0A318T4L8"/>
<accession>A0A318T4L8</accession>
<comment type="caution">
    <text evidence="1">The sequence shown here is derived from an EMBL/GenBank/DDBJ whole genome shotgun (WGS) entry which is preliminary data.</text>
</comment>
<evidence type="ECO:0000313" key="2">
    <source>
        <dbReference type="Proteomes" id="UP000248311"/>
    </source>
</evidence>
<dbReference type="RefSeq" id="WP_181418651.1">
    <property type="nucleotide sequence ID" value="NZ_QJTE01000005.1"/>
</dbReference>
<sequence>MNVKVNTYPQLRQLCWNRPDDTVVDGETALALYERNWRFVDRDALIPREQKLLDRLVAEYGNGYLLTV</sequence>
<reference evidence="1 2" key="1">
    <citation type="submission" date="2018-06" db="EMBL/GenBank/DDBJ databases">
        <title>Genomic Encyclopedia of Type Strains, Phase III (KMG-III): the genomes of soil and plant-associated and newly described type strains.</title>
        <authorList>
            <person name="Whitman W."/>
        </authorList>
    </citation>
    <scope>NUCLEOTIDE SEQUENCE [LARGE SCALE GENOMIC DNA]</scope>
    <source>
        <strain evidence="1 2">CECT 9025</strain>
    </source>
</reference>
<gene>
    <name evidence="1" type="ORF">DFP88_10551</name>
</gene>
<organism evidence="1 2">
    <name type="scientific">Pseudoroseicyclus aestuarii</name>
    <dbReference type="NCBI Taxonomy" id="1795041"/>
    <lineage>
        <taxon>Bacteria</taxon>
        <taxon>Pseudomonadati</taxon>
        <taxon>Pseudomonadota</taxon>
        <taxon>Alphaproteobacteria</taxon>
        <taxon>Rhodobacterales</taxon>
        <taxon>Paracoccaceae</taxon>
        <taxon>Pseudoroseicyclus</taxon>
    </lineage>
</organism>
<dbReference type="EMBL" id="QJTE01000005">
    <property type="protein sequence ID" value="PYE82211.1"/>
    <property type="molecule type" value="Genomic_DNA"/>
</dbReference>
<name>A0A318T4L8_9RHOB</name>
<dbReference type="Proteomes" id="UP000248311">
    <property type="component" value="Unassembled WGS sequence"/>
</dbReference>
<evidence type="ECO:0000313" key="1">
    <source>
        <dbReference type="EMBL" id="PYE82211.1"/>
    </source>
</evidence>
<protein>
    <submittedName>
        <fullName evidence="1">Uncharacterized protein</fullName>
    </submittedName>
</protein>
<proteinExistence type="predicted"/>
<keyword evidence="2" id="KW-1185">Reference proteome</keyword>